<dbReference type="AlphaFoldDB" id="A0A6J3LGN0"/>
<dbReference type="KEGG" id="bvk:117242107"/>
<evidence type="ECO:0000313" key="4">
    <source>
        <dbReference type="RefSeq" id="XP_033364405.1"/>
    </source>
</evidence>
<evidence type="ECO:0000256" key="2">
    <source>
        <dbReference type="SAM" id="MobiDB-lite"/>
    </source>
</evidence>
<sequence length="281" mass="32510">MQKDQAETPKLKRLRRVQKSSTPEPVKKNTVDHITNVRAGSSHHRATMAPSDFASQQSFPKKKIALDRTSISSMQPMADGTKIMDSECNDMELKLLYDQYLQKIMTEIILKKKTEEKEKLFLSQLATIAKEYDHNEEKLFKLKTRERDIINLTKIQNEIDSQILDVNNCTRGEENKLLEKILSQLHNLLKPLDILRCDNIVLPETPEEWEETKQALKSCSESLKSIVDLIGTKIESYQSVNEGIKQFVRTLNNIKDHQRRLERELYELQALTLKSASLTLM</sequence>
<name>A0A6J3LGN0_9HYME</name>
<protein>
    <submittedName>
        <fullName evidence="4">Uncharacterized protein LOC117242107</fullName>
    </submittedName>
</protein>
<feature type="region of interest" description="Disordered" evidence="2">
    <location>
        <begin position="1"/>
        <end position="30"/>
    </location>
</feature>
<dbReference type="Proteomes" id="UP000504631">
    <property type="component" value="Unplaced"/>
</dbReference>
<feature type="compositionally biased region" description="Basic and acidic residues" evidence="2">
    <location>
        <begin position="1"/>
        <end position="10"/>
    </location>
</feature>
<feature type="coiled-coil region" evidence="1">
    <location>
        <begin position="244"/>
        <end position="274"/>
    </location>
</feature>
<dbReference type="RefSeq" id="XP_033364405.1">
    <property type="nucleotide sequence ID" value="XM_033508514.1"/>
</dbReference>
<organism evidence="3 4">
    <name type="scientific">Bombus vosnesenskii</name>
    <dbReference type="NCBI Taxonomy" id="207650"/>
    <lineage>
        <taxon>Eukaryota</taxon>
        <taxon>Metazoa</taxon>
        <taxon>Ecdysozoa</taxon>
        <taxon>Arthropoda</taxon>
        <taxon>Hexapoda</taxon>
        <taxon>Insecta</taxon>
        <taxon>Pterygota</taxon>
        <taxon>Neoptera</taxon>
        <taxon>Endopterygota</taxon>
        <taxon>Hymenoptera</taxon>
        <taxon>Apocrita</taxon>
        <taxon>Aculeata</taxon>
        <taxon>Apoidea</taxon>
        <taxon>Anthophila</taxon>
        <taxon>Apidae</taxon>
        <taxon>Bombus</taxon>
        <taxon>Pyrobombus</taxon>
    </lineage>
</organism>
<evidence type="ECO:0000256" key="1">
    <source>
        <dbReference type="SAM" id="Coils"/>
    </source>
</evidence>
<proteinExistence type="predicted"/>
<gene>
    <name evidence="4" type="primary">LOC117242107</name>
</gene>
<keyword evidence="1" id="KW-0175">Coiled coil</keyword>
<evidence type="ECO:0000313" key="3">
    <source>
        <dbReference type="Proteomes" id="UP000504631"/>
    </source>
</evidence>
<reference evidence="4" key="1">
    <citation type="submission" date="2025-08" db="UniProtKB">
        <authorList>
            <consortium name="RefSeq"/>
        </authorList>
    </citation>
    <scope>IDENTIFICATION</scope>
    <source>
        <tissue evidence="4">Muscle</tissue>
    </source>
</reference>
<dbReference type="GeneID" id="117242107"/>
<keyword evidence="3" id="KW-1185">Reference proteome</keyword>
<accession>A0A6J3LGN0</accession>